<protein>
    <submittedName>
        <fullName evidence="4">Response regulator</fullName>
    </submittedName>
</protein>
<comment type="caution">
    <text evidence="4">The sequence shown here is derived from an EMBL/GenBank/DDBJ whole genome shotgun (WGS) entry which is preliminary data.</text>
</comment>
<keyword evidence="5" id="KW-1185">Reference proteome</keyword>
<dbReference type="CDD" id="cd17534">
    <property type="entry name" value="REC_DC-like"/>
    <property type="match status" value="1"/>
</dbReference>
<evidence type="ECO:0000256" key="2">
    <source>
        <dbReference type="PROSITE-ProRule" id="PRU00169"/>
    </source>
</evidence>
<feature type="modified residue" description="4-aspartylphosphate" evidence="2">
    <location>
        <position position="95"/>
    </location>
</feature>
<dbReference type="Proteomes" id="UP000245048">
    <property type="component" value="Unassembled WGS sequence"/>
</dbReference>
<proteinExistence type="predicted"/>
<dbReference type="InterPro" id="IPR011006">
    <property type="entry name" value="CheY-like_superfamily"/>
</dbReference>
<dbReference type="RefSeq" id="WP_109519213.1">
    <property type="nucleotide sequence ID" value="NZ_JBHSCH010000008.1"/>
</dbReference>
<evidence type="ECO:0000256" key="1">
    <source>
        <dbReference type="ARBA" id="ARBA00022553"/>
    </source>
</evidence>
<dbReference type="GO" id="GO:0000160">
    <property type="term" value="P:phosphorelay signal transduction system"/>
    <property type="evidence" value="ECO:0007669"/>
    <property type="project" value="InterPro"/>
</dbReference>
<dbReference type="SMART" id="SM00448">
    <property type="entry name" value="REC"/>
    <property type="match status" value="1"/>
</dbReference>
<dbReference type="AlphaFoldDB" id="A0A2U1UY01"/>
<dbReference type="SUPFAM" id="SSF52172">
    <property type="entry name" value="CheY-like"/>
    <property type="match status" value="1"/>
</dbReference>
<keyword evidence="1 2" id="KW-0597">Phosphoprotein</keyword>
<dbReference type="InterPro" id="IPR001789">
    <property type="entry name" value="Sig_transdc_resp-reg_receiver"/>
</dbReference>
<evidence type="ECO:0000259" key="3">
    <source>
        <dbReference type="PROSITE" id="PS50110"/>
    </source>
</evidence>
<dbReference type="OrthoDB" id="7272914at2"/>
<evidence type="ECO:0000313" key="5">
    <source>
        <dbReference type="Proteomes" id="UP000245048"/>
    </source>
</evidence>
<organism evidence="4 5">
    <name type="scientific">Teichococcus aestuarii</name>
    <dbReference type="NCBI Taxonomy" id="568898"/>
    <lineage>
        <taxon>Bacteria</taxon>
        <taxon>Pseudomonadati</taxon>
        <taxon>Pseudomonadota</taxon>
        <taxon>Alphaproteobacteria</taxon>
        <taxon>Acetobacterales</taxon>
        <taxon>Roseomonadaceae</taxon>
        <taxon>Roseomonas</taxon>
    </lineage>
</organism>
<gene>
    <name evidence="4" type="ORF">CR165_22765</name>
</gene>
<dbReference type="PANTHER" id="PTHR44591:SF3">
    <property type="entry name" value="RESPONSE REGULATORY DOMAIN-CONTAINING PROTEIN"/>
    <property type="match status" value="1"/>
</dbReference>
<dbReference type="Gene3D" id="3.40.50.2300">
    <property type="match status" value="1"/>
</dbReference>
<dbReference type="EMBL" id="PDOA01000033">
    <property type="protein sequence ID" value="PWC26539.1"/>
    <property type="molecule type" value="Genomic_DNA"/>
</dbReference>
<dbReference type="PROSITE" id="PS50110">
    <property type="entry name" value="RESPONSE_REGULATORY"/>
    <property type="match status" value="1"/>
</dbReference>
<feature type="domain" description="Response regulatory" evidence="3">
    <location>
        <begin position="45"/>
        <end position="161"/>
    </location>
</feature>
<dbReference type="Pfam" id="PF00072">
    <property type="entry name" value="Response_reg"/>
    <property type="match status" value="1"/>
</dbReference>
<accession>A0A2U1UY01</accession>
<sequence>MTALTWHAASASRRCLPGLPSARWPSPLHVQDEGCLGAGAPSRGRVLVVEDEYFVALYAEDALASAGFEVVGVAATAEEAVEIARAERPDLVLMDIRLTGARDGISAAAEIRSSLGIPSLFATAHSDAATRARGEGAAAPLGWLTKPYTPTEIAAAVAAALTKLRG</sequence>
<dbReference type="InterPro" id="IPR050595">
    <property type="entry name" value="Bact_response_regulator"/>
</dbReference>
<evidence type="ECO:0000313" key="4">
    <source>
        <dbReference type="EMBL" id="PWC26539.1"/>
    </source>
</evidence>
<reference evidence="5" key="1">
    <citation type="submission" date="2017-10" db="EMBL/GenBank/DDBJ databases">
        <authorList>
            <person name="Toshchakov S.V."/>
            <person name="Goeva M.A."/>
        </authorList>
    </citation>
    <scope>NUCLEOTIDE SEQUENCE [LARGE SCALE GENOMIC DNA]</scope>
    <source>
        <strain evidence="5">JR1/69-1-13</strain>
    </source>
</reference>
<name>A0A2U1UY01_9PROT</name>
<dbReference type="PANTHER" id="PTHR44591">
    <property type="entry name" value="STRESS RESPONSE REGULATOR PROTEIN 1"/>
    <property type="match status" value="1"/>
</dbReference>